<dbReference type="Pfam" id="PF08299">
    <property type="entry name" value="Bac_DnaA_C"/>
    <property type="match status" value="1"/>
</dbReference>
<dbReference type="RefSeq" id="WP_203192993.1">
    <property type="nucleotide sequence ID" value="NZ_CP063362.1"/>
</dbReference>
<dbReference type="AlphaFoldDB" id="A0A974SHB4"/>
<dbReference type="InterPro" id="IPR013159">
    <property type="entry name" value="DnaA_C"/>
</dbReference>
<dbReference type="GO" id="GO:0003688">
    <property type="term" value="F:DNA replication origin binding"/>
    <property type="evidence" value="ECO:0007669"/>
    <property type="project" value="InterPro"/>
</dbReference>
<dbReference type="SUPFAM" id="SSF48295">
    <property type="entry name" value="TrpR-like"/>
    <property type="match status" value="1"/>
</dbReference>
<dbReference type="PROSITE" id="PS01008">
    <property type="entry name" value="DNAA"/>
    <property type="match status" value="1"/>
</dbReference>
<dbReference type="SMART" id="SM00760">
    <property type="entry name" value="Bac_DnaA_C"/>
    <property type="match status" value="1"/>
</dbReference>
<dbReference type="KEGG" id="xdi:EZH22_24510"/>
<dbReference type="GO" id="GO:0005886">
    <property type="term" value="C:plasma membrane"/>
    <property type="evidence" value="ECO:0007669"/>
    <property type="project" value="TreeGrafter"/>
</dbReference>
<dbReference type="GO" id="GO:0005524">
    <property type="term" value="F:ATP binding"/>
    <property type="evidence" value="ECO:0007669"/>
    <property type="project" value="InterPro"/>
</dbReference>
<organism evidence="2 3">
    <name type="scientific">Xanthobacter dioxanivorans</name>
    <dbReference type="NCBI Taxonomy" id="2528964"/>
    <lineage>
        <taxon>Bacteria</taxon>
        <taxon>Pseudomonadati</taxon>
        <taxon>Pseudomonadota</taxon>
        <taxon>Alphaproteobacteria</taxon>
        <taxon>Hyphomicrobiales</taxon>
        <taxon>Xanthobacteraceae</taxon>
        <taxon>Xanthobacter</taxon>
    </lineage>
</organism>
<sequence length="120" mass="13461">MTNAHDWIRVATPIRGQRPDLIQIIILRVCAHFMVSRLDVISPRCAAHVVRARHVAMYLSKELTSKTMAGIGLRFDHRDHTTVLHAVRKISAQIQTDPVLAAEVEAIRRQIEGGDHAPSE</sequence>
<dbReference type="InterPro" id="IPR018312">
    <property type="entry name" value="Chromosome_initiator_DnaA_CS"/>
</dbReference>
<keyword evidence="3" id="KW-1185">Reference proteome</keyword>
<proteinExistence type="predicted"/>
<feature type="domain" description="Chromosomal replication initiator DnaA C-terminal" evidence="1">
    <location>
        <begin position="21"/>
        <end position="90"/>
    </location>
</feature>
<dbReference type="CDD" id="cd06571">
    <property type="entry name" value="Bac_DnaA_C"/>
    <property type="match status" value="1"/>
</dbReference>
<dbReference type="GO" id="GO:0006275">
    <property type="term" value="P:regulation of DNA replication"/>
    <property type="evidence" value="ECO:0007669"/>
    <property type="project" value="InterPro"/>
</dbReference>
<dbReference type="PANTHER" id="PTHR30050:SF2">
    <property type="entry name" value="CHROMOSOMAL REPLICATION INITIATOR PROTEIN DNAA"/>
    <property type="match status" value="1"/>
</dbReference>
<evidence type="ECO:0000313" key="3">
    <source>
        <dbReference type="Proteomes" id="UP000596427"/>
    </source>
</evidence>
<dbReference type="Proteomes" id="UP000596427">
    <property type="component" value="Chromosome"/>
</dbReference>
<gene>
    <name evidence="2" type="ORF">EZH22_24510</name>
</gene>
<evidence type="ECO:0000313" key="2">
    <source>
        <dbReference type="EMBL" id="QRG06116.1"/>
    </source>
</evidence>
<dbReference type="Gene3D" id="1.10.1750.10">
    <property type="match status" value="1"/>
</dbReference>
<dbReference type="GO" id="GO:0006270">
    <property type="term" value="P:DNA replication initiation"/>
    <property type="evidence" value="ECO:0007669"/>
    <property type="project" value="InterPro"/>
</dbReference>
<reference evidence="2 3" key="1">
    <citation type="submission" date="2020-10" db="EMBL/GenBank/DDBJ databases">
        <title>Degradation of 1,4-Dioxane by Xanthobacter sp. YN2, via a Novel Group-2 Soluble Di-Iron Monooxygenase.</title>
        <authorList>
            <person name="Ma F."/>
            <person name="Wang Y."/>
            <person name="Yang J."/>
            <person name="Guo H."/>
            <person name="Su D."/>
            <person name="Yu L."/>
        </authorList>
    </citation>
    <scope>NUCLEOTIDE SEQUENCE [LARGE SCALE GENOMIC DNA]</scope>
    <source>
        <strain evidence="2 3">YN2</strain>
    </source>
</reference>
<accession>A0A974SHB4</accession>
<protein>
    <recommendedName>
        <fullName evidence="1">Chromosomal replication initiator DnaA C-terminal domain-containing protein</fullName>
    </recommendedName>
</protein>
<dbReference type="InterPro" id="IPR010921">
    <property type="entry name" value="Trp_repressor/repl_initiator"/>
</dbReference>
<evidence type="ECO:0000259" key="1">
    <source>
        <dbReference type="SMART" id="SM00760"/>
    </source>
</evidence>
<dbReference type="PANTHER" id="PTHR30050">
    <property type="entry name" value="CHROMOSOMAL REPLICATION INITIATOR PROTEIN DNAA"/>
    <property type="match status" value="1"/>
</dbReference>
<name>A0A974SHB4_9HYPH</name>
<dbReference type="EMBL" id="CP063362">
    <property type="protein sequence ID" value="QRG06116.1"/>
    <property type="molecule type" value="Genomic_DNA"/>
</dbReference>